<protein>
    <recommendedName>
        <fullName evidence="3">Phage terminase small subunit</fullName>
    </recommendedName>
</protein>
<comment type="caution">
    <text evidence="1">The sequence shown here is derived from an EMBL/GenBank/DDBJ whole genome shotgun (WGS) entry which is preliminary data.</text>
</comment>
<dbReference type="InterPro" id="IPR038713">
    <property type="entry name" value="Terminase_Gp1_N_sf"/>
</dbReference>
<keyword evidence="2" id="KW-1185">Reference proteome</keyword>
<dbReference type="Gene3D" id="1.10.10.1400">
    <property type="entry name" value="Terminase, small subunit, N-terminal DNA-binding domain, HTH motif"/>
    <property type="match status" value="1"/>
</dbReference>
<proteinExistence type="predicted"/>
<dbReference type="EMBL" id="LSYU01000067">
    <property type="protein sequence ID" value="KXX64029.1"/>
    <property type="molecule type" value="Genomic_DNA"/>
</dbReference>
<evidence type="ECO:0000313" key="1">
    <source>
        <dbReference type="EMBL" id="KXX64029.1"/>
    </source>
</evidence>
<reference evidence="1 2" key="1">
    <citation type="submission" date="2016-02" db="EMBL/GenBank/DDBJ databases">
        <title>Genome sequence of Marichromatium gracile YL-28, a purple sulfur bacterium.</title>
        <authorList>
            <person name="Zhao C."/>
            <person name="Hong X."/>
            <person name="Chen S."/>
            <person name="Yang S."/>
        </authorList>
    </citation>
    <scope>NUCLEOTIDE SEQUENCE [LARGE SCALE GENOMIC DNA]</scope>
    <source>
        <strain evidence="1 2">YL28</strain>
    </source>
</reference>
<gene>
    <name evidence="1" type="ORF">AY586_14975</name>
</gene>
<dbReference type="Proteomes" id="UP000075766">
    <property type="component" value="Unassembled WGS sequence"/>
</dbReference>
<evidence type="ECO:0008006" key="3">
    <source>
        <dbReference type="Google" id="ProtNLM"/>
    </source>
</evidence>
<dbReference type="InterPro" id="IPR005335">
    <property type="entry name" value="Terminase_ssu"/>
</dbReference>
<sequence>MAAAEGGAPGGRRGRFVREYLRDLDPEAAARRAGYAPARAAATARRLLRDPALGAAIRAAWGARAGVSAEAVVRELALIAFADLAEFVDWDGAGVRVRDSRALDAARRRAIVEVRQGPQGVQLKLASKQAALEALGRHLGLHDTPPPETTLVIANPRAEPDA</sequence>
<dbReference type="RefSeq" id="WP_062276251.1">
    <property type="nucleotide sequence ID" value="NZ_LSYU01000067.1"/>
</dbReference>
<dbReference type="Pfam" id="PF03592">
    <property type="entry name" value="Terminase_2"/>
    <property type="match status" value="1"/>
</dbReference>
<organism evidence="1 2">
    <name type="scientific">Marichromatium gracile</name>
    <name type="common">Chromatium gracile</name>
    <dbReference type="NCBI Taxonomy" id="1048"/>
    <lineage>
        <taxon>Bacteria</taxon>
        <taxon>Pseudomonadati</taxon>
        <taxon>Pseudomonadota</taxon>
        <taxon>Gammaproteobacteria</taxon>
        <taxon>Chromatiales</taxon>
        <taxon>Chromatiaceae</taxon>
        <taxon>Marichromatium</taxon>
    </lineage>
</organism>
<name>A0ABR5VEC1_MARGR</name>
<evidence type="ECO:0000313" key="2">
    <source>
        <dbReference type="Proteomes" id="UP000075766"/>
    </source>
</evidence>
<accession>A0ABR5VEC1</accession>